<dbReference type="EMBL" id="DS113639">
    <property type="protein sequence ID" value="EAX99393.1"/>
    <property type="molecule type" value="Genomic_DNA"/>
</dbReference>
<accession>A2F6R5</accession>
<keyword evidence="2" id="KW-1185">Reference proteome</keyword>
<sequence length="345" mass="39342">MLGNKHVSVLVSEAEELKNYANNLNEQSNFYIICNIIQTCVNNFPSCISDALSFVPSLIKFAFSYQIVSMFEDLLDPINDLTFVYNFFNEANLFDSIVNLYNKSDLDCKQGLLRIIKCMLINQITNQKISQLQLHEIIEDAINSESTTNKNLGWSIAFIDIRYFGSSVIDQAKLFEDSASAICQNETTGFLEYQVNALQCMNTIMVSVLDSIADFDFKNVIRKLLDVYMKCPGHSIAYQAIFDFVINLSNNSKYRSLIFNSFVPDVMETAKTSKNTTQISFANDFFMKLSLQVFNDETYRNDIPSDIYQYLSSFKVDTNSFSAFFHPSIADFPDDIMEEVLFAGL</sequence>
<protein>
    <submittedName>
        <fullName evidence="1">Uncharacterized protein</fullName>
    </submittedName>
</protein>
<gene>
    <name evidence="1" type="ORF">TVAG_043010</name>
</gene>
<dbReference type="InParanoid" id="A2F6R5"/>
<dbReference type="VEuPathDB" id="TrichDB:TVAGG3_0701590"/>
<dbReference type="SMR" id="A2F6R5"/>
<reference evidence="1" key="1">
    <citation type="submission" date="2006-10" db="EMBL/GenBank/DDBJ databases">
        <authorList>
            <person name="Amadeo P."/>
            <person name="Zhao Q."/>
            <person name="Wortman J."/>
            <person name="Fraser-Liggett C."/>
            <person name="Carlton J."/>
        </authorList>
    </citation>
    <scope>NUCLEOTIDE SEQUENCE</scope>
    <source>
        <strain evidence="1">G3</strain>
    </source>
</reference>
<dbReference type="AlphaFoldDB" id="A2F6R5"/>
<reference evidence="1" key="2">
    <citation type="journal article" date="2007" name="Science">
        <title>Draft genome sequence of the sexually transmitted pathogen Trichomonas vaginalis.</title>
        <authorList>
            <person name="Carlton J.M."/>
            <person name="Hirt R.P."/>
            <person name="Silva J.C."/>
            <person name="Delcher A.L."/>
            <person name="Schatz M."/>
            <person name="Zhao Q."/>
            <person name="Wortman J.R."/>
            <person name="Bidwell S.L."/>
            <person name="Alsmark U.C.M."/>
            <person name="Besteiro S."/>
            <person name="Sicheritz-Ponten T."/>
            <person name="Noel C.J."/>
            <person name="Dacks J.B."/>
            <person name="Foster P.G."/>
            <person name="Simillion C."/>
            <person name="Van de Peer Y."/>
            <person name="Miranda-Saavedra D."/>
            <person name="Barton G.J."/>
            <person name="Westrop G.D."/>
            <person name="Mueller S."/>
            <person name="Dessi D."/>
            <person name="Fiori P.L."/>
            <person name="Ren Q."/>
            <person name="Paulsen I."/>
            <person name="Zhang H."/>
            <person name="Bastida-Corcuera F.D."/>
            <person name="Simoes-Barbosa A."/>
            <person name="Brown M.T."/>
            <person name="Hayes R.D."/>
            <person name="Mukherjee M."/>
            <person name="Okumura C.Y."/>
            <person name="Schneider R."/>
            <person name="Smith A.J."/>
            <person name="Vanacova S."/>
            <person name="Villalvazo M."/>
            <person name="Haas B.J."/>
            <person name="Pertea M."/>
            <person name="Feldblyum T.V."/>
            <person name="Utterback T.R."/>
            <person name="Shu C.L."/>
            <person name="Osoegawa K."/>
            <person name="de Jong P.J."/>
            <person name="Hrdy I."/>
            <person name="Horvathova L."/>
            <person name="Zubacova Z."/>
            <person name="Dolezal P."/>
            <person name="Malik S.B."/>
            <person name="Logsdon J.M. Jr."/>
            <person name="Henze K."/>
            <person name="Gupta A."/>
            <person name="Wang C.C."/>
            <person name="Dunne R.L."/>
            <person name="Upcroft J.A."/>
            <person name="Upcroft P."/>
            <person name="White O."/>
            <person name="Salzberg S.L."/>
            <person name="Tang P."/>
            <person name="Chiu C.-H."/>
            <person name="Lee Y.-S."/>
            <person name="Embley T.M."/>
            <person name="Coombs G.H."/>
            <person name="Mottram J.C."/>
            <person name="Tachezy J."/>
            <person name="Fraser-Liggett C.M."/>
            <person name="Johnson P.J."/>
        </authorList>
    </citation>
    <scope>NUCLEOTIDE SEQUENCE [LARGE SCALE GENOMIC DNA]</scope>
    <source>
        <strain evidence="1">G3</strain>
    </source>
</reference>
<name>A2F6R5_TRIV3</name>
<dbReference type="VEuPathDB" id="TrichDB:TVAG_043010"/>
<evidence type="ECO:0000313" key="1">
    <source>
        <dbReference type="EMBL" id="EAX99393.1"/>
    </source>
</evidence>
<evidence type="ECO:0000313" key="2">
    <source>
        <dbReference type="Proteomes" id="UP000001542"/>
    </source>
</evidence>
<dbReference type="RefSeq" id="XP_001312323.1">
    <property type="nucleotide sequence ID" value="XM_001312322.1"/>
</dbReference>
<organism evidence="1 2">
    <name type="scientific">Trichomonas vaginalis (strain ATCC PRA-98 / G3)</name>
    <dbReference type="NCBI Taxonomy" id="412133"/>
    <lineage>
        <taxon>Eukaryota</taxon>
        <taxon>Metamonada</taxon>
        <taxon>Parabasalia</taxon>
        <taxon>Trichomonadida</taxon>
        <taxon>Trichomonadidae</taxon>
        <taxon>Trichomonas</taxon>
    </lineage>
</organism>
<proteinExistence type="predicted"/>
<dbReference type="Proteomes" id="UP000001542">
    <property type="component" value="Unassembled WGS sequence"/>
</dbReference>
<dbReference type="KEGG" id="tva:4757199"/>